<name>A0AAV1IE40_9CHLO</name>
<feature type="signal peptide" evidence="1">
    <location>
        <begin position="1"/>
        <end position="23"/>
    </location>
</feature>
<keyword evidence="3" id="KW-1185">Reference proteome</keyword>
<dbReference type="Proteomes" id="UP001314263">
    <property type="component" value="Unassembled WGS sequence"/>
</dbReference>
<comment type="caution">
    <text evidence="2">The sequence shown here is derived from an EMBL/GenBank/DDBJ whole genome shotgun (WGS) entry which is preliminary data.</text>
</comment>
<evidence type="ECO:0000313" key="2">
    <source>
        <dbReference type="EMBL" id="CAK0785558.1"/>
    </source>
</evidence>
<dbReference type="AlphaFoldDB" id="A0AAV1IE40"/>
<keyword evidence="1" id="KW-0732">Signal</keyword>
<proteinExistence type="predicted"/>
<protein>
    <recommendedName>
        <fullName evidence="4">Extracellular protein</fullName>
    </recommendedName>
</protein>
<gene>
    <name evidence="2" type="ORF">CVIRNUC_008768</name>
</gene>
<organism evidence="2 3">
    <name type="scientific">Coccomyxa viridis</name>
    <dbReference type="NCBI Taxonomy" id="1274662"/>
    <lineage>
        <taxon>Eukaryota</taxon>
        <taxon>Viridiplantae</taxon>
        <taxon>Chlorophyta</taxon>
        <taxon>core chlorophytes</taxon>
        <taxon>Trebouxiophyceae</taxon>
        <taxon>Trebouxiophyceae incertae sedis</taxon>
        <taxon>Coccomyxaceae</taxon>
        <taxon>Coccomyxa</taxon>
    </lineage>
</organism>
<dbReference type="EMBL" id="CAUYUE010000012">
    <property type="protein sequence ID" value="CAK0785558.1"/>
    <property type="molecule type" value="Genomic_DNA"/>
</dbReference>
<evidence type="ECO:0008006" key="4">
    <source>
        <dbReference type="Google" id="ProtNLM"/>
    </source>
</evidence>
<accession>A0AAV1IE40</accession>
<feature type="chain" id="PRO_5043326151" description="Extracellular protein" evidence="1">
    <location>
        <begin position="24"/>
        <end position="160"/>
    </location>
</feature>
<evidence type="ECO:0000256" key="1">
    <source>
        <dbReference type="SAM" id="SignalP"/>
    </source>
</evidence>
<reference evidence="2 3" key="1">
    <citation type="submission" date="2023-10" db="EMBL/GenBank/DDBJ databases">
        <authorList>
            <person name="Maclean D."/>
            <person name="Macfadyen A."/>
        </authorList>
    </citation>
    <scope>NUCLEOTIDE SEQUENCE [LARGE SCALE GENOMIC DNA]</scope>
</reference>
<sequence length="160" mass="16315">MMKAMLWIGACLACAGTLDTAAGVRLLRDVSPSPSGSLASGPTVPDLAQITNPQPEILHYLNAPGYPPDLAPDPAFMDLPSYAPAPGLDWADNVVDTTVQQMGQEPKGLPLAPDEAWVGVWGYIKPNATAPSAAPAAAPSNAAIIASPSPGEVSAFSLNG</sequence>
<evidence type="ECO:0000313" key="3">
    <source>
        <dbReference type="Proteomes" id="UP001314263"/>
    </source>
</evidence>